<accession>A0AAN7LBM7</accession>
<evidence type="ECO:0000313" key="1">
    <source>
        <dbReference type="EMBL" id="KAK4778690.1"/>
    </source>
</evidence>
<sequence length="55" mass="6267">MNDLGENVWRFECREQKVSLAIANELCFAYASFMEQATAWAVLGIYSPSIRHVSL</sequence>
<keyword evidence="2" id="KW-1185">Reference proteome</keyword>
<organism evidence="1 2">
    <name type="scientific">Trapa natans</name>
    <name type="common">Water chestnut</name>
    <dbReference type="NCBI Taxonomy" id="22666"/>
    <lineage>
        <taxon>Eukaryota</taxon>
        <taxon>Viridiplantae</taxon>
        <taxon>Streptophyta</taxon>
        <taxon>Embryophyta</taxon>
        <taxon>Tracheophyta</taxon>
        <taxon>Spermatophyta</taxon>
        <taxon>Magnoliopsida</taxon>
        <taxon>eudicotyledons</taxon>
        <taxon>Gunneridae</taxon>
        <taxon>Pentapetalae</taxon>
        <taxon>rosids</taxon>
        <taxon>malvids</taxon>
        <taxon>Myrtales</taxon>
        <taxon>Lythraceae</taxon>
        <taxon>Trapa</taxon>
    </lineage>
</organism>
<proteinExistence type="predicted"/>
<reference evidence="1 2" key="1">
    <citation type="journal article" date="2023" name="Hortic Res">
        <title>Pangenome of water caltrop reveals structural variations and asymmetric subgenome divergence after allopolyploidization.</title>
        <authorList>
            <person name="Zhang X."/>
            <person name="Chen Y."/>
            <person name="Wang L."/>
            <person name="Yuan Y."/>
            <person name="Fang M."/>
            <person name="Shi L."/>
            <person name="Lu R."/>
            <person name="Comes H.P."/>
            <person name="Ma Y."/>
            <person name="Chen Y."/>
            <person name="Huang G."/>
            <person name="Zhou Y."/>
            <person name="Zheng Z."/>
            <person name="Qiu Y."/>
        </authorList>
    </citation>
    <scope>NUCLEOTIDE SEQUENCE [LARGE SCALE GENOMIC DNA]</scope>
    <source>
        <strain evidence="1">F231</strain>
    </source>
</reference>
<dbReference type="AlphaFoldDB" id="A0AAN7LBM7"/>
<comment type="caution">
    <text evidence="1">The sequence shown here is derived from an EMBL/GenBank/DDBJ whole genome shotgun (WGS) entry which is preliminary data.</text>
</comment>
<dbReference type="EMBL" id="JAXQNO010000017">
    <property type="protein sequence ID" value="KAK4778690.1"/>
    <property type="molecule type" value="Genomic_DNA"/>
</dbReference>
<dbReference type="Proteomes" id="UP001346149">
    <property type="component" value="Unassembled WGS sequence"/>
</dbReference>
<protein>
    <submittedName>
        <fullName evidence="1">Uncharacterized protein</fullName>
    </submittedName>
</protein>
<evidence type="ECO:0000313" key="2">
    <source>
        <dbReference type="Proteomes" id="UP001346149"/>
    </source>
</evidence>
<gene>
    <name evidence="1" type="ORF">SAY86_006218</name>
</gene>
<name>A0AAN7LBM7_TRANT</name>